<dbReference type="Gene3D" id="2.60.40.10">
    <property type="entry name" value="Immunoglobulins"/>
    <property type="match status" value="3"/>
</dbReference>
<dbReference type="PANTHER" id="PTHR42732">
    <property type="entry name" value="BETA-GALACTOSIDASE"/>
    <property type="match status" value="1"/>
</dbReference>
<dbReference type="Proteomes" id="UP000316714">
    <property type="component" value="Unassembled WGS sequence"/>
</dbReference>
<feature type="domain" description="Glycoside hydrolase family 2 immunoglobulin-like beta-sandwich" evidence="4">
    <location>
        <begin position="285"/>
        <end position="395"/>
    </location>
</feature>
<keyword evidence="3 9" id="KW-0326">Glycosidase</keyword>
<gene>
    <name evidence="9" type="primary">lacZ_6</name>
    <name evidence="9" type="ORF">KOR34_44690</name>
</gene>
<organism evidence="9 10">
    <name type="scientific">Posidoniimonas corsicana</name>
    <dbReference type="NCBI Taxonomy" id="1938618"/>
    <lineage>
        <taxon>Bacteria</taxon>
        <taxon>Pseudomonadati</taxon>
        <taxon>Planctomycetota</taxon>
        <taxon>Planctomycetia</taxon>
        <taxon>Pirellulales</taxon>
        <taxon>Lacipirellulaceae</taxon>
        <taxon>Posidoniimonas</taxon>
    </lineage>
</organism>
<evidence type="ECO:0000259" key="6">
    <source>
        <dbReference type="Pfam" id="PF16355"/>
    </source>
</evidence>
<dbReference type="InterPro" id="IPR051913">
    <property type="entry name" value="GH2_Domain-Containing"/>
</dbReference>
<feature type="domain" description="Glycoside hydrolase family 2 catalytic" evidence="5">
    <location>
        <begin position="405"/>
        <end position="557"/>
    </location>
</feature>
<dbReference type="InterPro" id="IPR048229">
    <property type="entry name" value="GalB-like"/>
</dbReference>
<feature type="domain" description="Beta-mannosidase-like galactose-binding" evidence="8">
    <location>
        <begin position="181"/>
        <end position="253"/>
    </location>
</feature>
<dbReference type="InterPro" id="IPR006103">
    <property type="entry name" value="Glyco_hydro_2_cat"/>
</dbReference>
<dbReference type="InterPro" id="IPR017853">
    <property type="entry name" value="GH"/>
</dbReference>
<proteinExistence type="inferred from homology"/>
<feature type="domain" description="DUF4982" evidence="6">
    <location>
        <begin position="744"/>
        <end position="803"/>
    </location>
</feature>
<dbReference type="PANTHER" id="PTHR42732:SF1">
    <property type="entry name" value="BETA-MANNOSIDASE"/>
    <property type="match status" value="1"/>
</dbReference>
<dbReference type="InterPro" id="IPR032311">
    <property type="entry name" value="DUF4982"/>
</dbReference>
<dbReference type="NCBIfam" id="NF041463">
    <property type="entry name" value="GalB"/>
    <property type="match status" value="1"/>
</dbReference>
<dbReference type="InterPro" id="IPR006102">
    <property type="entry name" value="Ig-like_GH2"/>
</dbReference>
<dbReference type="PRINTS" id="PR00132">
    <property type="entry name" value="GLHYDRLASE2"/>
</dbReference>
<dbReference type="InterPro" id="IPR008979">
    <property type="entry name" value="Galactose-bd-like_sf"/>
</dbReference>
<dbReference type="Gene3D" id="2.60.120.260">
    <property type="entry name" value="Galactose-binding domain-like"/>
    <property type="match status" value="1"/>
</dbReference>
<accession>A0A5C5V007</accession>
<keyword evidence="10" id="KW-1185">Reference proteome</keyword>
<dbReference type="Pfam" id="PF16355">
    <property type="entry name" value="DUF4982"/>
    <property type="match status" value="1"/>
</dbReference>
<evidence type="ECO:0000313" key="9">
    <source>
        <dbReference type="EMBL" id="TWT31095.1"/>
    </source>
</evidence>
<dbReference type="SUPFAM" id="SSF51445">
    <property type="entry name" value="(Trans)glycosidases"/>
    <property type="match status" value="1"/>
</dbReference>
<evidence type="ECO:0000256" key="2">
    <source>
        <dbReference type="ARBA" id="ARBA00022801"/>
    </source>
</evidence>
<dbReference type="EC" id="3.2.1.23" evidence="9"/>
<name>A0A5C5V007_9BACT</name>
<evidence type="ECO:0000313" key="10">
    <source>
        <dbReference type="Proteomes" id="UP000316714"/>
    </source>
</evidence>
<evidence type="ECO:0000259" key="8">
    <source>
        <dbReference type="Pfam" id="PF22666"/>
    </source>
</evidence>
<dbReference type="EMBL" id="SIHJ01000004">
    <property type="protein sequence ID" value="TWT31095.1"/>
    <property type="molecule type" value="Genomic_DNA"/>
</dbReference>
<dbReference type="Pfam" id="PF18565">
    <property type="entry name" value="Glyco_hydro2_C5"/>
    <property type="match status" value="1"/>
</dbReference>
<dbReference type="InterPro" id="IPR013783">
    <property type="entry name" value="Ig-like_fold"/>
</dbReference>
<evidence type="ECO:0000259" key="4">
    <source>
        <dbReference type="Pfam" id="PF00703"/>
    </source>
</evidence>
<protein>
    <submittedName>
        <fullName evidence="9">Beta-galactosidase</fullName>
        <ecNumber evidence="9">3.2.1.23</ecNumber>
    </submittedName>
</protein>
<reference evidence="9 10" key="1">
    <citation type="submission" date="2019-02" db="EMBL/GenBank/DDBJ databases">
        <title>Deep-cultivation of Planctomycetes and their phenomic and genomic characterization uncovers novel biology.</title>
        <authorList>
            <person name="Wiegand S."/>
            <person name="Jogler M."/>
            <person name="Boedeker C."/>
            <person name="Pinto D."/>
            <person name="Vollmers J."/>
            <person name="Rivas-Marin E."/>
            <person name="Kohn T."/>
            <person name="Peeters S.H."/>
            <person name="Heuer A."/>
            <person name="Rast P."/>
            <person name="Oberbeckmann S."/>
            <person name="Bunk B."/>
            <person name="Jeske O."/>
            <person name="Meyerdierks A."/>
            <person name="Storesund J.E."/>
            <person name="Kallscheuer N."/>
            <person name="Luecker S."/>
            <person name="Lage O.M."/>
            <person name="Pohl T."/>
            <person name="Merkel B.J."/>
            <person name="Hornburger P."/>
            <person name="Mueller R.-W."/>
            <person name="Bruemmer F."/>
            <person name="Labrenz M."/>
            <person name="Spormann A.M."/>
            <person name="Op Den Camp H."/>
            <person name="Overmann J."/>
            <person name="Amann R."/>
            <person name="Jetten M.S.M."/>
            <person name="Mascher T."/>
            <person name="Medema M.H."/>
            <person name="Devos D.P."/>
            <person name="Kaster A.-K."/>
            <person name="Ovreas L."/>
            <person name="Rohde M."/>
            <person name="Galperin M.Y."/>
            <person name="Jogler C."/>
        </authorList>
    </citation>
    <scope>NUCLEOTIDE SEQUENCE [LARGE SCALE GENOMIC DNA]</scope>
    <source>
        <strain evidence="9 10">KOR34</strain>
    </source>
</reference>
<dbReference type="Gene3D" id="3.20.20.80">
    <property type="entry name" value="Glycosidases"/>
    <property type="match status" value="1"/>
</dbReference>
<comment type="similarity">
    <text evidence="1">Belongs to the glycosyl hydrolase 2 family.</text>
</comment>
<dbReference type="SUPFAM" id="SSF49303">
    <property type="entry name" value="beta-Galactosidase/glucuronidase domain"/>
    <property type="match status" value="1"/>
</dbReference>
<dbReference type="GO" id="GO:0005975">
    <property type="term" value="P:carbohydrate metabolic process"/>
    <property type="evidence" value="ECO:0007669"/>
    <property type="project" value="InterPro"/>
</dbReference>
<dbReference type="GO" id="GO:0004565">
    <property type="term" value="F:beta-galactosidase activity"/>
    <property type="evidence" value="ECO:0007669"/>
    <property type="project" value="UniProtKB-EC"/>
</dbReference>
<dbReference type="Pfam" id="PF02836">
    <property type="entry name" value="Glyco_hydro_2_C"/>
    <property type="match status" value="1"/>
</dbReference>
<dbReference type="InterPro" id="IPR036156">
    <property type="entry name" value="Beta-gal/glucu_dom_sf"/>
</dbReference>
<dbReference type="InterPro" id="IPR040605">
    <property type="entry name" value="Glyco_hydro2_dom5"/>
</dbReference>
<evidence type="ECO:0000259" key="5">
    <source>
        <dbReference type="Pfam" id="PF02836"/>
    </source>
</evidence>
<dbReference type="Pfam" id="PF00703">
    <property type="entry name" value="Glyco_hydro_2"/>
    <property type="match status" value="1"/>
</dbReference>
<dbReference type="Pfam" id="PF22666">
    <property type="entry name" value="Glyco_hydro_2_N2"/>
    <property type="match status" value="1"/>
</dbReference>
<sequence length="923" mass="101394">MYPEYSTESERKMVYRIALLVSAVIGATTVAPHGANASEAAAGVRTRESINFGWRFYKYGPDETPDPLVYDARPEITDRRETRPADERPTEAVQVRSDQAVLKPWILPTANAFIKDPANHHARPAGSPGSDFAFVQAGFDDTAWESVDLPHDWAIAGPFSGGWGAAVSGGMGRLPSPGVAWYRRQLDIPESSAGKSVFLEVDGAMSYAMVWLNGQLVGGWPFGYASWQVDLTPYIRPGGVNQLAIRLDNPPESSRWYPGGGLYRNVWLTTVSPIHIGQWGTCVTTRDVSPESAVVELRVEVANRSSSAAEVTLSTDIYELGQDDRPSGDPVASIEPAPLSVDSGRTASIRGAAKISSPRLWGPPPTQEPHRYLARTRLYAEGEVVDEYDTPFGIRDLRFDPNRGVLVNGEHIPIRGANQHHDLGPLGAAFNVRAAERQLEVLREAGCNAIRMSHNPPAQELLDLTDKMGFLVIDETFDVWERKKTPLDFHLIFPEWSEPDTRALVRRDRNHPSVIAWSIGNEVGEQYTGEAGAAVARRLHDIVKEEDPTRPTTTAMNFSKPDMPLPAEVDLISLNYQGEGIRDAPAYRGLQGIRTPPLYPAFREAFPDKVIVSSENAAAVSTRGAYLFPVTKGVSAPVADGAGGDPDTRQVSSYELYTTPFGSSADKVFRSLKEHPFVAGGFVWSGWDYLGEPTPYYLSRSSYFGIVDLAGFKKDRFYLYQSHWRPDLPLVHILPHWTWPGREGQVTPVHVFTSGDEVELFLNGQSLGRQRKTPGQHRLRWDDVAYQPGTLRATAYKDGREWASSEVQTAGAAAALDATVDRDQLLADGRDLAFVSIRIADSSGVTAPLANHPLTFELKGPGEIIATANGDPTNLTPFPSSTRSAFHGRCLAIVRTNRDEPGELKLTVRAEALRPVSLSLRSR</sequence>
<keyword evidence="2 9" id="KW-0378">Hydrolase</keyword>
<evidence type="ECO:0000259" key="7">
    <source>
        <dbReference type="Pfam" id="PF18565"/>
    </source>
</evidence>
<dbReference type="AlphaFoldDB" id="A0A5C5V007"/>
<evidence type="ECO:0000256" key="1">
    <source>
        <dbReference type="ARBA" id="ARBA00007401"/>
    </source>
</evidence>
<comment type="caution">
    <text evidence="9">The sequence shown here is derived from an EMBL/GenBank/DDBJ whole genome shotgun (WGS) entry which is preliminary data.</text>
</comment>
<dbReference type="InterPro" id="IPR006101">
    <property type="entry name" value="Glyco_hydro_2"/>
</dbReference>
<evidence type="ECO:0000256" key="3">
    <source>
        <dbReference type="ARBA" id="ARBA00023295"/>
    </source>
</evidence>
<dbReference type="InterPro" id="IPR054593">
    <property type="entry name" value="Beta-mannosidase-like_N2"/>
</dbReference>
<feature type="domain" description="Glycoside hydrolase family 2" evidence="7">
    <location>
        <begin position="816"/>
        <end position="917"/>
    </location>
</feature>
<dbReference type="SUPFAM" id="SSF49785">
    <property type="entry name" value="Galactose-binding domain-like"/>
    <property type="match status" value="1"/>
</dbReference>